<feature type="compositionally biased region" description="Basic residues" evidence="1">
    <location>
        <begin position="24"/>
        <end position="33"/>
    </location>
</feature>
<accession>A0AAD6AML3</accession>
<dbReference type="AlphaFoldDB" id="A0AAD6AML3"/>
<gene>
    <name evidence="2" type="ORF">JOQ06_015260</name>
</gene>
<dbReference type="EMBL" id="JAPTMU010000019">
    <property type="protein sequence ID" value="KAJ4927533.1"/>
    <property type="molecule type" value="Genomic_DNA"/>
</dbReference>
<name>A0AAD6AML3_9TELE</name>
<evidence type="ECO:0000313" key="2">
    <source>
        <dbReference type="EMBL" id="KAJ4927533.1"/>
    </source>
</evidence>
<feature type="region of interest" description="Disordered" evidence="1">
    <location>
        <begin position="1"/>
        <end position="33"/>
    </location>
</feature>
<evidence type="ECO:0000256" key="1">
    <source>
        <dbReference type="SAM" id="MobiDB-lite"/>
    </source>
</evidence>
<proteinExistence type="predicted"/>
<evidence type="ECO:0000313" key="3">
    <source>
        <dbReference type="Proteomes" id="UP001219934"/>
    </source>
</evidence>
<sequence>MNACWAGEPSPPPPGTSPLSSFSRKNKRHKRAHNCNNTMMKRARRTMEVKTLIVVDIVNRTLSNMRTSIEASRHHSL</sequence>
<organism evidence="2 3">
    <name type="scientific">Pogonophryne albipinna</name>
    <dbReference type="NCBI Taxonomy" id="1090488"/>
    <lineage>
        <taxon>Eukaryota</taxon>
        <taxon>Metazoa</taxon>
        <taxon>Chordata</taxon>
        <taxon>Craniata</taxon>
        <taxon>Vertebrata</taxon>
        <taxon>Euteleostomi</taxon>
        <taxon>Actinopterygii</taxon>
        <taxon>Neopterygii</taxon>
        <taxon>Teleostei</taxon>
        <taxon>Neoteleostei</taxon>
        <taxon>Acanthomorphata</taxon>
        <taxon>Eupercaria</taxon>
        <taxon>Perciformes</taxon>
        <taxon>Notothenioidei</taxon>
        <taxon>Pogonophryne</taxon>
    </lineage>
</organism>
<keyword evidence="3" id="KW-1185">Reference proteome</keyword>
<protein>
    <submittedName>
        <fullName evidence="2">Uncharacterized protein</fullName>
    </submittedName>
</protein>
<dbReference type="Proteomes" id="UP001219934">
    <property type="component" value="Unassembled WGS sequence"/>
</dbReference>
<reference evidence="2" key="1">
    <citation type="submission" date="2022-11" db="EMBL/GenBank/DDBJ databases">
        <title>Chromosome-level genome of Pogonophryne albipinna.</title>
        <authorList>
            <person name="Jo E."/>
        </authorList>
    </citation>
    <scope>NUCLEOTIDE SEQUENCE</scope>
    <source>
        <strain evidence="2">SGF0006</strain>
        <tissue evidence="2">Muscle</tissue>
    </source>
</reference>
<comment type="caution">
    <text evidence="2">The sequence shown here is derived from an EMBL/GenBank/DDBJ whole genome shotgun (WGS) entry which is preliminary data.</text>
</comment>